<keyword evidence="2" id="KW-0847">Vitamin C</keyword>
<accession>A0A9J6E0I6</accession>
<gene>
    <name evidence="4" type="ORF">HPB51_009424</name>
</gene>
<dbReference type="Gene3D" id="2.60.120.620">
    <property type="entry name" value="q2cbj1_9rhob like domain"/>
    <property type="match status" value="1"/>
</dbReference>
<dbReference type="GO" id="GO:0046872">
    <property type="term" value="F:metal ion binding"/>
    <property type="evidence" value="ECO:0007669"/>
    <property type="project" value="UniProtKB-KW"/>
</dbReference>
<keyword evidence="1" id="KW-0479">Metal-binding</keyword>
<comment type="caution">
    <text evidence="4">The sequence shown here is derived from an EMBL/GenBank/DDBJ whole genome shotgun (WGS) entry which is preliminary data.</text>
</comment>
<dbReference type="GO" id="GO:0004656">
    <property type="term" value="F:procollagen-proline 4-dioxygenase activity"/>
    <property type="evidence" value="ECO:0007669"/>
    <property type="project" value="TreeGrafter"/>
</dbReference>
<evidence type="ECO:0000256" key="1">
    <source>
        <dbReference type="ARBA" id="ARBA00022723"/>
    </source>
</evidence>
<proteinExistence type="predicted"/>
<evidence type="ECO:0000256" key="3">
    <source>
        <dbReference type="ARBA" id="ARBA00023004"/>
    </source>
</evidence>
<keyword evidence="3" id="KW-0408">Iron</keyword>
<dbReference type="Proteomes" id="UP000821866">
    <property type="component" value="Chromosome 4"/>
</dbReference>
<dbReference type="GO" id="GO:0005783">
    <property type="term" value="C:endoplasmic reticulum"/>
    <property type="evidence" value="ECO:0007669"/>
    <property type="project" value="TreeGrafter"/>
</dbReference>
<dbReference type="PANTHER" id="PTHR10869:SF244">
    <property type="entry name" value="PROLYL 4-HYDROXYLASE SUBUNIT ALPHA-2"/>
    <property type="match status" value="1"/>
</dbReference>
<protein>
    <submittedName>
        <fullName evidence="4">Uncharacterized protein</fullName>
    </submittedName>
</protein>
<dbReference type="GO" id="GO:0031418">
    <property type="term" value="F:L-ascorbic acid binding"/>
    <property type="evidence" value="ECO:0007669"/>
    <property type="project" value="UniProtKB-KW"/>
</dbReference>
<reference evidence="4" key="2">
    <citation type="submission" date="2021-09" db="EMBL/GenBank/DDBJ databases">
        <authorList>
            <person name="Jia N."/>
            <person name="Wang J."/>
            <person name="Shi W."/>
            <person name="Du L."/>
            <person name="Sun Y."/>
            <person name="Zhan W."/>
            <person name="Jiang J."/>
            <person name="Wang Q."/>
            <person name="Zhang B."/>
            <person name="Ji P."/>
            <person name="Sakyi L.B."/>
            <person name="Cui X."/>
            <person name="Yuan T."/>
            <person name="Jiang B."/>
            <person name="Yang W."/>
            <person name="Lam T.T.-Y."/>
            <person name="Chang Q."/>
            <person name="Ding S."/>
            <person name="Wang X."/>
            <person name="Zhu J."/>
            <person name="Ruan X."/>
            <person name="Zhao L."/>
            <person name="Wei J."/>
            <person name="Que T."/>
            <person name="Du C."/>
            <person name="Cheng J."/>
            <person name="Dai P."/>
            <person name="Han X."/>
            <person name="Huang E."/>
            <person name="Gao Y."/>
            <person name="Liu J."/>
            <person name="Shao H."/>
            <person name="Ye R."/>
            <person name="Li L."/>
            <person name="Wei W."/>
            <person name="Wang X."/>
            <person name="Wang C."/>
            <person name="Huo Q."/>
            <person name="Li W."/>
            <person name="Guo W."/>
            <person name="Chen H."/>
            <person name="Chen S."/>
            <person name="Zhou L."/>
            <person name="Zhou L."/>
            <person name="Ni X."/>
            <person name="Tian J."/>
            <person name="Zhou Y."/>
            <person name="Sheng Y."/>
            <person name="Liu T."/>
            <person name="Pan Y."/>
            <person name="Xia L."/>
            <person name="Li J."/>
            <person name="Zhao F."/>
            <person name="Cao W."/>
        </authorList>
    </citation>
    <scope>NUCLEOTIDE SEQUENCE</scope>
    <source>
        <strain evidence="4">Rmic-2018</strain>
        <tissue evidence="4">Larvae</tissue>
    </source>
</reference>
<evidence type="ECO:0000313" key="4">
    <source>
        <dbReference type="EMBL" id="KAH8027757.1"/>
    </source>
</evidence>
<evidence type="ECO:0000256" key="2">
    <source>
        <dbReference type="ARBA" id="ARBA00022896"/>
    </source>
</evidence>
<dbReference type="InterPro" id="IPR045054">
    <property type="entry name" value="P4HA-like"/>
</dbReference>
<sequence length="153" mass="17439">MLMWRPLHVELLSEAPKVALVYNFLTRSEARTLRVLATPYLYRAQVFGDDRRQIPASTRISKVAWLRDDPSSFVARLSTAVSAATGLRIESAELMQVVNYGVGRPLHSARRLHAAARTFQRHGDDPGSARGHLAHVPVQRYRRRRHHLPQSRN</sequence>
<reference evidence="4" key="1">
    <citation type="journal article" date="2020" name="Cell">
        <title>Large-Scale Comparative Analyses of Tick Genomes Elucidate Their Genetic Diversity and Vector Capacities.</title>
        <authorList>
            <consortium name="Tick Genome and Microbiome Consortium (TIGMIC)"/>
            <person name="Jia N."/>
            <person name="Wang J."/>
            <person name="Shi W."/>
            <person name="Du L."/>
            <person name="Sun Y."/>
            <person name="Zhan W."/>
            <person name="Jiang J.F."/>
            <person name="Wang Q."/>
            <person name="Zhang B."/>
            <person name="Ji P."/>
            <person name="Bell-Sakyi L."/>
            <person name="Cui X.M."/>
            <person name="Yuan T.T."/>
            <person name="Jiang B.G."/>
            <person name="Yang W.F."/>
            <person name="Lam T.T."/>
            <person name="Chang Q.C."/>
            <person name="Ding S.J."/>
            <person name="Wang X.J."/>
            <person name="Zhu J.G."/>
            <person name="Ruan X.D."/>
            <person name="Zhao L."/>
            <person name="Wei J.T."/>
            <person name="Ye R.Z."/>
            <person name="Que T.C."/>
            <person name="Du C.H."/>
            <person name="Zhou Y.H."/>
            <person name="Cheng J.X."/>
            <person name="Dai P.F."/>
            <person name="Guo W.B."/>
            <person name="Han X.H."/>
            <person name="Huang E.J."/>
            <person name="Li L.F."/>
            <person name="Wei W."/>
            <person name="Gao Y.C."/>
            <person name="Liu J.Z."/>
            <person name="Shao H.Z."/>
            <person name="Wang X."/>
            <person name="Wang C.C."/>
            <person name="Yang T.C."/>
            <person name="Huo Q.B."/>
            <person name="Li W."/>
            <person name="Chen H.Y."/>
            <person name="Chen S.E."/>
            <person name="Zhou L.G."/>
            <person name="Ni X.B."/>
            <person name="Tian J.H."/>
            <person name="Sheng Y."/>
            <person name="Liu T."/>
            <person name="Pan Y.S."/>
            <person name="Xia L.Y."/>
            <person name="Li J."/>
            <person name="Zhao F."/>
            <person name="Cao W.C."/>
        </authorList>
    </citation>
    <scope>NUCLEOTIDE SEQUENCE</scope>
    <source>
        <strain evidence="4">Rmic-2018</strain>
    </source>
</reference>
<dbReference type="PANTHER" id="PTHR10869">
    <property type="entry name" value="PROLYL 4-HYDROXYLASE ALPHA SUBUNIT"/>
    <property type="match status" value="1"/>
</dbReference>
<dbReference type="EMBL" id="JABSTU010000006">
    <property type="protein sequence ID" value="KAH8027757.1"/>
    <property type="molecule type" value="Genomic_DNA"/>
</dbReference>
<keyword evidence="5" id="KW-1185">Reference proteome</keyword>
<evidence type="ECO:0000313" key="5">
    <source>
        <dbReference type="Proteomes" id="UP000821866"/>
    </source>
</evidence>
<dbReference type="AlphaFoldDB" id="A0A9J6E0I6"/>
<name>A0A9J6E0I6_RHIMP</name>
<organism evidence="4 5">
    <name type="scientific">Rhipicephalus microplus</name>
    <name type="common">Cattle tick</name>
    <name type="synonym">Boophilus microplus</name>
    <dbReference type="NCBI Taxonomy" id="6941"/>
    <lineage>
        <taxon>Eukaryota</taxon>
        <taxon>Metazoa</taxon>
        <taxon>Ecdysozoa</taxon>
        <taxon>Arthropoda</taxon>
        <taxon>Chelicerata</taxon>
        <taxon>Arachnida</taxon>
        <taxon>Acari</taxon>
        <taxon>Parasitiformes</taxon>
        <taxon>Ixodida</taxon>
        <taxon>Ixodoidea</taxon>
        <taxon>Ixodidae</taxon>
        <taxon>Rhipicephalinae</taxon>
        <taxon>Rhipicephalus</taxon>
        <taxon>Boophilus</taxon>
    </lineage>
</organism>